<organism evidence="4 5">
    <name type="scientific">Candidatus Roizmanbacteria bacterium CG_4_10_14_3_um_filter_33_21</name>
    <dbReference type="NCBI Taxonomy" id="1974830"/>
    <lineage>
        <taxon>Bacteria</taxon>
        <taxon>Candidatus Roizmaniibacteriota</taxon>
    </lineage>
</organism>
<feature type="domain" description="Transposase IS110-like N-terminal" evidence="2">
    <location>
        <begin position="22"/>
        <end position="182"/>
    </location>
</feature>
<evidence type="ECO:0000313" key="5">
    <source>
        <dbReference type="Proteomes" id="UP000229708"/>
    </source>
</evidence>
<name>A0A2M7LRI4_9BACT</name>
<dbReference type="Proteomes" id="UP000229708">
    <property type="component" value="Unassembled WGS sequence"/>
</dbReference>
<protein>
    <submittedName>
        <fullName evidence="4">Uncharacterized protein</fullName>
    </submittedName>
</protein>
<dbReference type="GO" id="GO:0003677">
    <property type="term" value="F:DNA binding"/>
    <property type="evidence" value="ECO:0007669"/>
    <property type="project" value="InterPro"/>
</dbReference>
<dbReference type="GO" id="GO:0006313">
    <property type="term" value="P:DNA transposition"/>
    <property type="evidence" value="ECO:0007669"/>
    <property type="project" value="InterPro"/>
</dbReference>
<accession>A0A2M7LRI4</accession>
<dbReference type="EMBL" id="PFJI01000189">
    <property type="protein sequence ID" value="PIX70664.1"/>
    <property type="molecule type" value="Genomic_DNA"/>
</dbReference>
<feature type="coiled-coil region" evidence="1">
    <location>
        <begin position="223"/>
        <end position="250"/>
    </location>
</feature>
<dbReference type="InterPro" id="IPR002525">
    <property type="entry name" value="Transp_IS110-like_N"/>
</dbReference>
<dbReference type="GO" id="GO:0004803">
    <property type="term" value="F:transposase activity"/>
    <property type="evidence" value="ECO:0007669"/>
    <property type="project" value="InterPro"/>
</dbReference>
<dbReference type="PANTHER" id="PTHR33055:SF16">
    <property type="entry name" value="TRANSPOSASE FOR INSERTION SEQUENCE ELEMENT IS1547"/>
    <property type="match status" value="1"/>
</dbReference>
<reference evidence="5" key="1">
    <citation type="submission" date="2017-09" db="EMBL/GenBank/DDBJ databases">
        <title>Depth-based differentiation of microbial function through sediment-hosted aquifers and enrichment of novel symbionts in the deep terrestrial subsurface.</title>
        <authorList>
            <person name="Probst A.J."/>
            <person name="Ladd B."/>
            <person name="Jarett J.K."/>
            <person name="Geller-Mcgrath D.E."/>
            <person name="Sieber C.M.K."/>
            <person name="Emerson J.B."/>
            <person name="Anantharaman K."/>
            <person name="Thomas B.C."/>
            <person name="Malmstrom R."/>
            <person name="Stieglmeier M."/>
            <person name="Klingl A."/>
            <person name="Woyke T."/>
            <person name="Ryan C.M."/>
            <person name="Banfield J.F."/>
        </authorList>
    </citation>
    <scope>NUCLEOTIDE SEQUENCE [LARGE SCALE GENOMIC DNA]</scope>
</reference>
<evidence type="ECO:0000259" key="3">
    <source>
        <dbReference type="Pfam" id="PF02371"/>
    </source>
</evidence>
<dbReference type="Pfam" id="PF01548">
    <property type="entry name" value="DEDD_Tnp_IS110"/>
    <property type="match status" value="1"/>
</dbReference>
<evidence type="ECO:0000259" key="2">
    <source>
        <dbReference type="Pfam" id="PF01548"/>
    </source>
</evidence>
<proteinExistence type="predicted"/>
<evidence type="ECO:0000256" key="1">
    <source>
        <dbReference type="SAM" id="Coils"/>
    </source>
</evidence>
<dbReference type="Pfam" id="PF02371">
    <property type="entry name" value="Transposase_20"/>
    <property type="match status" value="1"/>
</dbReference>
<dbReference type="PANTHER" id="PTHR33055">
    <property type="entry name" value="TRANSPOSASE FOR INSERTION SEQUENCE ELEMENT IS1111A"/>
    <property type="match status" value="1"/>
</dbReference>
<evidence type="ECO:0000313" key="4">
    <source>
        <dbReference type="EMBL" id="PIX70664.1"/>
    </source>
</evidence>
<feature type="domain" description="Transposase IS116/IS110/IS902 C-terminal" evidence="3">
    <location>
        <begin position="253"/>
        <end position="337"/>
    </location>
</feature>
<dbReference type="InterPro" id="IPR003346">
    <property type="entry name" value="Transposase_20"/>
</dbReference>
<sequence>MSNIIKWPGEADGPNPNQFLYVGVDIHKDKHTAVATNCFGHKLMEMEFANTAKDFKQFVASMQSLADRQNREFIFGLEDSFGYGLHLAKHLFDSHLPVKMIPPVLVDRSRKYETHPEKSDSLDALGVAKVLIQRIDTLPDYSISITDELAKEIKELAMDRDFLVKEQTRIKNQLHRLLHKTYGSEYQKKFKDIFALKALRYWKKYPTGKAYILVDDSILKNQVRRKINRLMDIRQECKEIKNELKILLDRTGQKLPTMNGCGTVLASAVMAEIRNIERFHSLAALAKYAGLAPRQKSSGKTIRHVKSKSGNRKLNMAIHRIALSQISNSGNQYAKAYFKKKITEGKSKNQALCCLKRKLVNIIYMMLKHKQAYNYQK</sequence>
<comment type="caution">
    <text evidence="4">The sequence shown here is derived from an EMBL/GenBank/DDBJ whole genome shotgun (WGS) entry which is preliminary data.</text>
</comment>
<dbReference type="NCBIfam" id="NF033542">
    <property type="entry name" value="transpos_IS110"/>
    <property type="match status" value="1"/>
</dbReference>
<dbReference type="InterPro" id="IPR047650">
    <property type="entry name" value="Transpos_IS110"/>
</dbReference>
<dbReference type="AlphaFoldDB" id="A0A2M7LRI4"/>
<gene>
    <name evidence="4" type="ORF">COZ39_04380</name>
</gene>
<keyword evidence="1" id="KW-0175">Coiled coil</keyword>